<protein>
    <recommendedName>
        <fullName evidence="3">Post-transcriptional regulator</fullName>
    </recommendedName>
</protein>
<dbReference type="RefSeq" id="WP_122896272.1">
    <property type="nucleotide sequence ID" value="NZ_RHIB01000001.1"/>
</dbReference>
<proteinExistence type="predicted"/>
<keyword evidence="2" id="KW-1185">Reference proteome</keyword>
<dbReference type="Proteomes" id="UP000278746">
    <property type="component" value="Unassembled WGS sequence"/>
</dbReference>
<evidence type="ECO:0008006" key="3">
    <source>
        <dbReference type="Google" id="ProtNLM"/>
    </source>
</evidence>
<evidence type="ECO:0000313" key="2">
    <source>
        <dbReference type="Proteomes" id="UP000278746"/>
    </source>
</evidence>
<dbReference type="EMBL" id="RHIB01000001">
    <property type="protein sequence ID" value="RNA68747.1"/>
    <property type="molecule type" value="Genomic_DNA"/>
</dbReference>
<reference evidence="1 2" key="1">
    <citation type="submission" date="2018-10" db="EMBL/GenBank/DDBJ databases">
        <title>Bacillus Keqinensis sp. nov., a moderately halophilic bacterium isolated from a saline-alkaline lake.</title>
        <authorList>
            <person name="Wang H."/>
        </authorList>
    </citation>
    <scope>NUCLEOTIDE SEQUENCE [LARGE SCALE GENOMIC DNA]</scope>
    <source>
        <strain evidence="1 2">KQ-3</strain>
    </source>
</reference>
<dbReference type="Pfam" id="PF13797">
    <property type="entry name" value="Post_transc_reg"/>
    <property type="match status" value="1"/>
</dbReference>
<name>A0A3M7TT98_9BACI</name>
<sequence length="110" mass="13091">MSKNFDEWKDELMPALESKAEEWQFLGYEKVTVEDVWQCVTVKWQKDIKRGDLEEPFRVHRLIGDVFSLKSSEYMNFLTIEAYKAPNYFEKEAEGAFSLDDFNVEDFSKK</sequence>
<accession>A0A3M7TT98</accession>
<evidence type="ECO:0000313" key="1">
    <source>
        <dbReference type="EMBL" id="RNA68747.1"/>
    </source>
</evidence>
<dbReference type="InterPro" id="IPR025716">
    <property type="entry name" value="Post-transcriptional_regulator"/>
</dbReference>
<gene>
    <name evidence="1" type="ORF">EBO34_01925</name>
</gene>
<organism evidence="1 2">
    <name type="scientific">Alteribacter keqinensis</name>
    <dbReference type="NCBI Taxonomy" id="2483800"/>
    <lineage>
        <taxon>Bacteria</taxon>
        <taxon>Bacillati</taxon>
        <taxon>Bacillota</taxon>
        <taxon>Bacilli</taxon>
        <taxon>Bacillales</taxon>
        <taxon>Bacillaceae</taxon>
        <taxon>Alteribacter</taxon>
    </lineage>
</organism>
<comment type="caution">
    <text evidence="1">The sequence shown here is derived from an EMBL/GenBank/DDBJ whole genome shotgun (WGS) entry which is preliminary data.</text>
</comment>
<dbReference type="AlphaFoldDB" id="A0A3M7TT98"/>
<dbReference type="OrthoDB" id="2990595at2"/>